<evidence type="ECO:0000256" key="2">
    <source>
        <dbReference type="SAM" id="MobiDB-lite"/>
    </source>
</evidence>
<keyword evidence="1" id="KW-0175">Coiled coil</keyword>
<name>A0AAD8YKM6_9STRA</name>
<sequence length="1801" mass="200269">MKESISELQSAIRRVRPHLLLHQHHPSTTTSQQQPTQSQSAVDNTNDADNNQVFAARNELQLEAASELINAVATFVWKLDCLWDDHSRTQQEQQYDDNRMTIGNDVTNDNDARSTSPQHDDEPYSEWNADAKALIREGYGMISAVSRPSSSSLGDIYNYSINDEEQRQHKETMRTLARSSILELLTSVSTSSCRHFLLAFLPHFTPLAVGEGESSTTNTTVGGGKQSLTEKTNENQDPAVISQLLEAFQSLIQIDATTLVPFLSTLSNLFASVSWEEERYDGLDTNMSDDDGADDDHYANNPRKECFRICIASMSSISEHDLPSLLKSLFTLVRSEEEGRLAMESIRKECNSAFGAATAAIPDPSILGLAPKDDSDLSINYHHNIINSNYLVLFIGNVIIQSLLSDDMYGSKHLAKGFLDEVRHSLHTQMQLQNEAAQTSSSLSDIGMSLNCLTTLDAIVLIALHSHAEYQSLVESIIESLTTNQAMLFFGLVQPLIESWKPAKNDWNGTHQASSLLYGQLSSSLISLLFYMLMVSTMTVPSQGGDSQFTLVNGLLSVHYAEVTGSSTSEIRECNMTYAVTCCRVISNLYSNIDPQKQQQVVSSLLSMVTDSFVRSSAVSTIGKKKTSNEGDTQEDKGCMGSLLAASCAACRTILLISNKHTTNLSQIKGTVMDRLLLLASMSASISPQQDGGKTDDAIISYHLFDMNCAIYISLLQDNEQLRYNDSDRETNAPINGNSATELLILCQKFLFATDYLSSEGTSNPEHRVICGIILASRLLRCKFILRSERGNIWNWMMSVITPAPTTTAPIQALNPVVAQWGLSFLNFASSPIADNSFHPEMTEFVDANSVCGHSDVFNQVNKMLATAAVIQMEDSLLIPLRQEASNENITFLAYSHVPQKKKTSETNSMVISSPYFLYGKRSEDLGEPKPSLSAIDQVADYVYDLVDRYLELGRIRSSGALSSTSSWNPRGWLLAKIQLPCCLSQPTMKVLGMKNNSLELEHEPNANAHVNPESWKLLFSPIVSNAVIVRSLIEFLSCIVVSISVSSAVLKHAHDHFSKEEIQLTEMGESDSDDAQKKRKKKQKQVEALRKLLQFQVNKVVSMQRVCRNIYQLLNGLHFAACKQRLSIGPEKPPSAHNNGILHDRRRIPLAEIQSLVTAAESFLNSRMNKFDSSIMWSCILDDVDDAFLLETMTKTSSIDEQLLLRQQQIIHFRIHILRYLQHNLISNNKQKRLHAQAWGNNTPATFNDLSLLGISRVYQLLMSLTPCLSSNFSESTSEEGRLYLSALYKILLAAFSSAASNKRVGPTMIDNALIDVVPNKRRSKATKLDPRDDRNLQLDNLMRKCAATKDAVDDIPTETDVTNAVGKLKESLLHQLEKCEDASISCYIMDLISILVISDESSRGAMADITWKNIHSVYHISSSSVTHLPYMLFEISHIISDVTKNENCDAERAAVVKDTFSHLLRLSSTLLKTKDLHAKAFYHNLLAHYSSLLIEHVSQSQCLAEIYTALEATIAFSSPSKSLPGLNQKNLPPVFELLLHMNALSLSLAKPFSSKKHRPLNADKKLGPYCEIIWPIEMFGKLLLLFKTHSFSQRVFFNVVKHSLLMIKLCDYQLQYCIDWRNSQHVSLVATGSQDYAAVEMLQPLIDCIASACIGDITSFCRTIRKELSDSNYKNTKSIAGLIFRIQGIKDTLKSICQSHGLKLPQKFAPSDAAASNKRNIADDTAPEKKRRRSLSPQKSNNSRLSANASVLEQLPTHAPERRYITKPSSESDDSDMSENYSFADSDDDSFGAVGDWAA</sequence>
<proteinExistence type="predicted"/>
<evidence type="ECO:0000256" key="1">
    <source>
        <dbReference type="SAM" id="Coils"/>
    </source>
</evidence>
<gene>
    <name evidence="3" type="ORF">QTG54_001835</name>
</gene>
<feature type="coiled-coil region" evidence="1">
    <location>
        <begin position="1073"/>
        <end position="1100"/>
    </location>
</feature>
<evidence type="ECO:0000313" key="4">
    <source>
        <dbReference type="Proteomes" id="UP001224775"/>
    </source>
</evidence>
<accession>A0AAD8YKM6</accession>
<feature type="compositionally biased region" description="Polar residues" evidence="2">
    <location>
        <begin position="1737"/>
        <end position="1753"/>
    </location>
</feature>
<keyword evidence="4" id="KW-1185">Reference proteome</keyword>
<dbReference type="EMBL" id="JATAAI010000002">
    <property type="protein sequence ID" value="KAK1747872.1"/>
    <property type="molecule type" value="Genomic_DNA"/>
</dbReference>
<dbReference type="InterPro" id="IPR016024">
    <property type="entry name" value="ARM-type_fold"/>
</dbReference>
<feature type="region of interest" description="Disordered" evidence="2">
    <location>
        <begin position="1710"/>
        <end position="1801"/>
    </location>
</feature>
<organism evidence="3 4">
    <name type="scientific">Skeletonema marinoi</name>
    <dbReference type="NCBI Taxonomy" id="267567"/>
    <lineage>
        <taxon>Eukaryota</taxon>
        <taxon>Sar</taxon>
        <taxon>Stramenopiles</taxon>
        <taxon>Ochrophyta</taxon>
        <taxon>Bacillariophyta</taxon>
        <taxon>Coscinodiscophyceae</taxon>
        <taxon>Thalassiosirophycidae</taxon>
        <taxon>Thalassiosirales</taxon>
        <taxon>Skeletonemataceae</taxon>
        <taxon>Skeletonema</taxon>
        <taxon>Skeletonema marinoi-dohrnii complex</taxon>
    </lineage>
</organism>
<feature type="compositionally biased region" description="Polar residues" evidence="2">
    <location>
        <begin position="104"/>
        <end position="117"/>
    </location>
</feature>
<feature type="region of interest" description="Disordered" evidence="2">
    <location>
        <begin position="26"/>
        <end position="47"/>
    </location>
</feature>
<dbReference type="Proteomes" id="UP001224775">
    <property type="component" value="Unassembled WGS sequence"/>
</dbReference>
<protein>
    <submittedName>
        <fullName evidence="3">Uncharacterized protein</fullName>
    </submittedName>
</protein>
<feature type="compositionally biased region" description="Low complexity" evidence="2">
    <location>
        <begin position="26"/>
        <end position="40"/>
    </location>
</feature>
<evidence type="ECO:0000313" key="3">
    <source>
        <dbReference type="EMBL" id="KAK1747872.1"/>
    </source>
</evidence>
<comment type="caution">
    <text evidence="3">The sequence shown here is derived from an EMBL/GenBank/DDBJ whole genome shotgun (WGS) entry which is preliminary data.</text>
</comment>
<feature type="compositionally biased region" description="Polar residues" evidence="2">
    <location>
        <begin position="213"/>
        <end position="230"/>
    </location>
</feature>
<reference evidence="3" key="1">
    <citation type="submission" date="2023-06" db="EMBL/GenBank/DDBJ databases">
        <title>Survivors Of The Sea: Transcriptome response of Skeletonema marinoi to long-term dormancy.</title>
        <authorList>
            <person name="Pinder M.I.M."/>
            <person name="Kourtchenko O."/>
            <person name="Robertson E.K."/>
            <person name="Larsson T."/>
            <person name="Maumus F."/>
            <person name="Osuna-Cruz C.M."/>
            <person name="Vancaester E."/>
            <person name="Stenow R."/>
            <person name="Vandepoele K."/>
            <person name="Ploug H."/>
            <person name="Bruchert V."/>
            <person name="Godhe A."/>
            <person name="Topel M."/>
        </authorList>
    </citation>
    <scope>NUCLEOTIDE SEQUENCE</scope>
    <source>
        <strain evidence="3">R05AC</strain>
    </source>
</reference>
<feature type="region of interest" description="Disordered" evidence="2">
    <location>
        <begin position="89"/>
        <end position="124"/>
    </location>
</feature>
<dbReference type="SUPFAM" id="SSF48371">
    <property type="entry name" value="ARM repeat"/>
    <property type="match status" value="1"/>
</dbReference>
<feature type="region of interest" description="Disordered" evidence="2">
    <location>
        <begin position="211"/>
        <end position="233"/>
    </location>
</feature>